<sequence length="423" mass="46981">MPTDPHHLFRYRRPDFLVISPPKTGSTWLADNLRRHPDLFVPEVKEVKYFSSLYKRLDFGWYCDHFVHAGSRRAGEASPSYAALPLARIRQIRELLPHVRLVFLMREPVARAWSHAKHNHRYCEANFAASGPGSATDEQWRTNFSHDWPLVGGDYLGQLRRWSAVFPREQMFVGFYESIASRPADLLRAVLAFLGADPNVDLSGFPVADRILEGPPGVLPDRLAPTLRGLLRARTLELEALLRDRFELDVPPEWRAALTAPADLPAEPPAAFSLGAGDAYLAGVLAQEEVFATGCRFVLTDYRGHDVVFCRGGLYAVAQPADPRALLDDVARERLIAAGACLTAPTLAELKERITDRVLSDAARHRGTLEHALAGARADIARLGTQVAELNALAAELAAVARRPSLARRVLHRVRRAAPVKWA</sequence>
<dbReference type="RefSeq" id="WP_010048187.1">
    <property type="nucleotide sequence ID" value="NZ_CP025958.1"/>
</dbReference>
<dbReference type="AlphaFoldDB" id="A0A2Z3GVH0"/>
<dbReference type="PANTHER" id="PTHR10605">
    <property type="entry name" value="HEPARAN SULFATE SULFOTRANSFERASE"/>
    <property type="match status" value="1"/>
</dbReference>
<dbReference type="InterPro" id="IPR027417">
    <property type="entry name" value="P-loop_NTPase"/>
</dbReference>
<feature type="domain" description="Sulfotransferase" evidence="3">
    <location>
        <begin position="14"/>
        <end position="197"/>
    </location>
</feature>
<evidence type="ECO:0000256" key="1">
    <source>
        <dbReference type="ARBA" id="ARBA00022679"/>
    </source>
</evidence>
<accession>A0A2Z3GVH0</accession>
<dbReference type="PANTHER" id="PTHR10605:SF56">
    <property type="entry name" value="BIFUNCTIONAL HEPARAN SULFATE N-DEACETYLASE_N-SULFOTRANSFERASE"/>
    <property type="match status" value="1"/>
</dbReference>
<dbReference type="KEGG" id="gog:C1280_05555"/>
<organism evidence="4 5">
    <name type="scientific">Gemmata obscuriglobus</name>
    <dbReference type="NCBI Taxonomy" id="114"/>
    <lineage>
        <taxon>Bacteria</taxon>
        <taxon>Pseudomonadati</taxon>
        <taxon>Planctomycetota</taxon>
        <taxon>Planctomycetia</taxon>
        <taxon>Gemmatales</taxon>
        <taxon>Gemmataceae</taxon>
        <taxon>Gemmata</taxon>
    </lineage>
</organism>
<dbReference type="EMBL" id="CP025958">
    <property type="protein sequence ID" value="AWM36541.1"/>
    <property type="molecule type" value="Genomic_DNA"/>
</dbReference>
<dbReference type="SUPFAM" id="SSF52540">
    <property type="entry name" value="P-loop containing nucleoside triphosphate hydrolases"/>
    <property type="match status" value="1"/>
</dbReference>
<evidence type="ECO:0000259" key="3">
    <source>
        <dbReference type="Pfam" id="PF00685"/>
    </source>
</evidence>
<dbReference type="InterPro" id="IPR000863">
    <property type="entry name" value="Sulfotransferase_dom"/>
</dbReference>
<keyword evidence="1" id="KW-0808">Transferase</keyword>
<evidence type="ECO:0000313" key="5">
    <source>
        <dbReference type="Proteomes" id="UP000245802"/>
    </source>
</evidence>
<protein>
    <recommendedName>
        <fullName evidence="3">Sulfotransferase domain-containing protein</fullName>
    </recommendedName>
</protein>
<gene>
    <name evidence="4" type="ORF">C1280_05555</name>
</gene>
<dbReference type="Proteomes" id="UP000245802">
    <property type="component" value="Chromosome"/>
</dbReference>
<dbReference type="InterPro" id="IPR037359">
    <property type="entry name" value="NST/OST"/>
</dbReference>
<evidence type="ECO:0000313" key="4">
    <source>
        <dbReference type="EMBL" id="AWM36541.1"/>
    </source>
</evidence>
<dbReference type="GO" id="GO:0008146">
    <property type="term" value="F:sulfotransferase activity"/>
    <property type="evidence" value="ECO:0007669"/>
    <property type="project" value="InterPro"/>
</dbReference>
<dbReference type="OrthoDB" id="9797480at2"/>
<dbReference type="Pfam" id="PF00685">
    <property type="entry name" value="Sulfotransfer_1"/>
    <property type="match status" value="1"/>
</dbReference>
<proteinExistence type="predicted"/>
<reference evidence="4 5" key="1">
    <citation type="submission" date="2018-01" db="EMBL/GenBank/DDBJ databases">
        <title>G. obscuriglobus.</title>
        <authorList>
            <person name="Franke J."/>
            <person name="Blomberg W."/>
            <person name="Selmecki A."/>
        </authorList>
    </citation>
    <scope>NUCLEOTIDE SEQUENCE [LARGE SCALE GENOMIC DNA]</scope>
    <source>
        <strain evidence="4 5">DSM 5831</strain>
    </source>
</reference>
<evidence type="ECO:0000256" key="2">
    <source>
        <dbReference type="ARBA" id="ARBA00023180"/>
    </source>
</evidence>
<name>A0A2Z3GVH0_9BACT</name>
<keyword evidence="2" id="KW-0325">Glycoprotein</keyword>
<dbReference type="Gene3D" id="3.40.50.300">
    <property type="entry name" value="P-loop containing nucleotide triphosphate hydrolases"/>
    <property type="match status" value="1"/>
</dbReference>
<keyword evidence="5" id="KW-1185">Reference proteome</keyword>